<sequence length="398" mass="45437">MENQRASPFEKYFKSNSLCEEELRKRRREDLVVIRKQKKELLIEQRRFDQSKYIEPLAPSIASENHSFSSLLQGGSLSGDSQVIDSLIQQIKSSTDSYAQRAVMRDLLFALSLLIGDSVVRRNEAIDSGIVGHIVHVNNLGINDRDARGEALRACAQMCEWSVVWRMMYEEDILAQLVLLLDQRKDLVELFYILKVIDTITQNTSMYSIYLIRFGLFRFLSCLLPIPVVGQDVCFILSNLVAEGQRLIDMIFDTGFIPQLAAVLENADCETRKEASHALCRCICFTRNSEHLRVIVDLHILQQLADLLTVMDAQLISQILDAIQCLLAYGAEHLDKCKCFSPFSFYARFLDGLNLVAEELDALGVYTKLEFLTDSNVVDIHIKAFEIIEVYAFFHLIF</sequence>
<dbReference type="PROSITE" id="PS51214">
    <property type="entry name" value="IBB"/>
    <property type="match status" value="1"/>
</dbReference>
<dbReference type="GO" id="GO:0006606">
    <property type="term" value="P:protein import into nucleus"/>
    <property type="evidence" value="ECO:0007669"/>
    <property type="project" value="InterPro"/>
</dbReference>
<organism evidence="6 7">
    <name type="scientific">Diploscapter pachys</name>
    <dbReference type="NCBI Taxonomy" id="2018661"/>
    <lineage>
        <taxon>Eukaryota</taxon>
        <taxon>Metazoa</taxon>
        <taxon>Ecdysozoa</taxon>
        <taxon>Nematoda</taxon>
        <taxon>Chromadorea</taxon>
        <taxon>Rhabditida</taxon>
        <taxon>Rhabditina</taxon>
        <taxon>Rhabditomorpha</taxon>
        <taxon>Rhabditoidea</taxon>
        <taxon>Rhabditidae</taxon>
        <taxon>Diploscapter</taxon>
    </lineage>
</organism>
<dbReference type="STRING" id="2018661.A0A2A2L1B5"/>
<dbReference type="EMBL" id="LIAE01007333">
    <property type="protein sequence ID" value="PAV79945.1"/>
    <property type="molecule type" value="Genomic_DNA"/>
</dbReference>
<dbReference type="InterPro" id="IPR016024">
    <property type="entry name" value="ARM-type_fold"/>
</dbReference>
<accession>A0A2A2L1B5</accession>
<dbReference type="InterPro" id="IPR002652">
    <property type="entry name" value="Importin-a_IBB"/>
</dbReference>
<dbReference type="AlphaFoldDB" id="A0A2A2L1B5"/>
<dbReference type="Pfam" id="PF01749">
    <property type="entry name" value="IBB"/>
    <property type="match status" value="1"/>
</dbReference>
<dbReference type="PANTHER" id="PTHR23316">
    <property type="entry name" value="IMPORTIN ALPHA"/>
    <property type="match status" value="1"/>
</dbReference>
<reference evidence="6 7" key="1">
    <citation type="journal article" date="2017" name="Curr. Biol.">
        <title>Genome architecture and evolution of a unichromosomal asexual nematode.</title>
        <authorList>
            <person name="Fradin H."/>
            <person name="Zegar C."/>
            <person name="Gutwein M."/>
            <person name="Lucas J."/>
            <person name="Kovtun M."/>
            <person name="Corcoran D."/>
            <person name="Baugh L.R."/>
            <person name="Kiontke K."/>
            <person name="Gunsalus K."/>
            <person name="Fitch D.H."/>
            <person name="Piano F."/>
        </authorList>
    </citation>
    <scope>NUCLEOTIDE SEQUENCE [LARGE SCALE GENOMIC DNA]</scope>
    <source>
        <strain evidence="6">PF1309</strain>
    </source>
</reference>
<dbReference type="InterPro" id="IPR011989">
    <property type="entry name" value="ARM-like"/>
</dbReference>
<evidence type="ECO:0000256" key="1">
    <source>
        <dbReference type="ARBA" id="ARBA00010394"/>
    </source>
</evidence>
<comment type="caution">
    <text evidence="6">The sequence shown here is derived from an EMBL/GenBank/DDBJ whole genome shotgun (WGS) entry which is preliminary data.</text>
</comment>
<comment type="similarity">
    <text evidence="1">Belongs to the importin alpha family.</text>
</comment>
<dbReference type="Gene3D" id="1.25.10.10">
    <property type="entry name" value="Leucine-rich Repeat Variant"/>
    <property type="match status" value="1"/>
</dbReference>
<proteinExistence type="inferred from homology"/>
<evidence type="ECO:0000256" key="2">
    <source>
        <dbReference type="ARBA" id="ARBA00022448"/>
    </source>
</evidence>
<evidence type="ECO:0000313" key="7">
    <source>
        <dbReference type="Proteomes" id="UP000218231"/>
    </source>
</evidence>
<dbReference type="SUPFAM" id="SSF48371">
    <property type="entry name" value="ARM repeat"/>
    <property type="match status" value="1"/>
</dbReference>
<keyword evidence="2 4" id="KW-0813">Transport</keyword>
<dbReference type="Proteomes" id="UP000218231">
    <property type="component" value="Unassembled WGS sequence"/>
</dbReference>
<dbReference type="GO" id="GO:0061608">
    <property type="term" value="F:nuclear import signal receptor activity"/>
    <property type="evidence" value="ECO:0007669"/>
    <property type="project" value="InterPro"/>
</dbReference>
<keyword evidence="3" id="KW-0653">Protein transport</keyword>
<gene>
    <name evidence="6" type="ORF">WR25_04121</name>
</gene>
<keyword evidence="7" id="KW-1185">Reference proteome</keyword>
<evidence type="ECO:0000256" key="4">
    <source>
        <dbReference type="PROSITE-ProRule" id="PRU00561"/>
    </source>
</evidence>
<evidence type="ECO:0000256" key="3">
    <source>
        <dbReference type="ARBA" id="ARBA00022927"/>
    </source>
</evidence>
<evidence type="ECO:0000313" key="6">
    <source>
        <dbReference type="EMBL" id="PAV79945.1"/>
    </source>
</evidence>
<protein>
    <recommendedName>
        <fullName evidence="5">IBB domain-containing protein</fullName>
    </recommendedName>
</protein>
<feature type="domain" description="IBB" evidence="5">
    <location>
        <begin position="1"/>
        <end position="56"/>
    </location>
</feature>
<name>A0A2A2L1B5_9BILA</name>
<evidence type="ECO:0000259" key="5">
    <source>
        <dbReference type="PROSITE" id="PS51214"/>
    </source>
</evidence>